<dbReference type="InterPro" id="IPR038296">
    <property type="entry name" value="ParD_sf"/>
</dbReference>
<dbReference type="RefSeq" id="WP_064779955.1">
    <property type="nucleotide sequence ID" value="NZ_JPVZ01000001.1"/>
</dbReference>
<gene>
    <name evidence="1" type="ORF">TH4_03985</name>
</gene>
<dbReference type="Gene3D" id="6.10.10.120">
    <property type="entry name" value="Antitoxin ParD1-like"/>
    <property type="match status" value="1"/>
</dbReference>
<organism evidence="1 2">
    <name type="scientific">Thalassospira tepidiphila MCCC 1A03514</name>
    <dbReference type="NCBI Taxonomy" id="1177930"/>
    <lineage>
        <taxon>Bacteria</taxon>
        <taxon>Pseudomonadati</taxon>
        <taxon>Pseudomonadota</taxon>
        <taxon>Alphaproteobacteria</taxon>
        <taxon>Rhodospirillales</taxon>
        <taxon>Thalassospiraceae</taxon>
        <taxon>Thalassospira</taxon>
    </lineage>
</organism>
<dbReference type="EMBL" id="JPVZ01000001">
    <property type="protein sequence ID" value="OAZ12229.1"/>
    <property type="molecule type" value="Genomic_DNA"/>
</dbReference>
<name>A0A853L6L8_9PROT</name>
<comment type="caution">
    <text evidence="1">The sequence shown here is derived from an EMBL/GenBank/DDBJ whole genome shotgun (WGS) entry which is preliminary data.</text>
</comment>
<dbReference type="Proteomes" id="UP000094009">
    <property type="component" value="Unassembled WGS sequence"/>
</dbReference>
<evidence type="ECO:0000313" key="2">
    <source>
        <dbReference type="Proteomes" id="UP000094009"/>
    </source>
</evidence>
<evidence type="ECO:0000313" key="1">
    <source>
        <dbReference type="EMBL" id="OAZ12229.1"/>
    </source>
</evidence>
<dbReference type="InterPro" id="IPR022789">
    <property type="entry name" value="ParD"/>
</dbReference>
<dbReference type="AlphaFoldDB" id="A0A853L6L8"/>
<protein>
    <submittedName>
        <fullName evidence="1">Uncharacterized protein</fullName>
    </submittedName>
</protein>
<accession>A0A853L6L8</accession>
<proteinExistence type="predicted"/>
<sequence>MTVKSSISLTDSQNAFARELVAQGKYPSVSAVLQQGLELLRHKSETDSLETEALRQIITARREGKFVSNTEMKNQISAIATKKRASHDL</sequence>
<reference evidence="1 2" key="1">
    <citation type="submission" date="2014-07" db="EMBL/GenBank/DDBJ databases">
        <title>Draft genome sequence of Thalassospira tepidiphila 1-1B.</title>
        <authorList>
            <person name="Lai Q."/>
            <person name="Shao Z."/>
        </authorList>
    </citation>
    <scope>NUCLEOTIDE SEQUENCE [LARGE SCALE GENOMIC DNA]</scope>
    <source>
        <strain evidence="1 2">MCCC 1A03514</strain>
    </source>
</reference>
<dbReference type="Pfam" id="PF03693">
    <property type="entry name" value="ParD_antitoxin"/>
    <property type="match status" value="1"/>
</dbReference>